<comment type="caution">
    <text evidence="2">The sequence shown here is derived from an EMBL/GenBank/DDBJ whole genome shotgun (WGS) entry which is preliminary data.</text>
</comment>
<evidence type="ECO:0000313" key="2">
    <source>
        <dbReference type="EMBL" id="MBW0482953.1"/>
    </source>
</evidence>
<organism evidence="2 3">
    <name type="scientific">Austropuccinia psidii MF-1</name>
    <dbReference type="NCBI Taxonomy" id="1389203"/>
    <lineage>
        <taxon>Eukaryota</taxon>
        <taxon>Fungi</taxon>
        <taxon>Dikarya</taxon>
        <taxon>Basidiomycota</taxon>
        <taxon>Pucciniomycotina</taxon>
        <taxon>Pucciniomycetes</taxon>
        <taxon>Pucciniales</taxon>
        <taxon>Sphaerophragmiaceae</taxon>
        <taxon>Austropuccinia</taxon>
    </lineage>
</organism>
<feature type="domain" description="Tet-like 2OG-Fe(II) oxygenase" evidence="1">
    <location>
        <begin position="69"/>
        <end position="276"/>
    </location>
</feature>
<sequence length="325" mass="36530">MNRLLSSSCPTAQISIPVSENMSPSEIWRLVDVNQIKHIHFGHVAIFSSTGLLIALVEFRPFTTMSEVKVNQWDELSQFLFHKRRFTNPISTNGALLEGFMFVIGWCTCSTKNEQFGLYGSVGKIDNPKDECRNQGANFSSVGCILGQSLQYVGDSLFEKIQNCYNSLGVLSFDQVNYEGDIPANQSACEFASALTFTMNGFKNSPHLDRDASLYALGWWFQADKRTVQIQRDASKRCTGGKLIFPNEHFWIDLSNCHGLIQVVRASRTFVHYTDPAQDNKSTTLVRMSAQCSRRLAKTTCQKSHGYYEIGKGTGYQIRDGHKIS</sequence>
<gene>
    <name evidence="2" type="ORF">O181_022668</name>
</gene>
<accession>A0A9Q3CHC2</accession>
<evidence type="ECO:0000313" key="3">
    <source>
        <dbReference type="Proteomes" id="UP000765509"/>
    </source>
</evidence>
<dbReference type="EMBL" id="AVOT02007012">
    <property type="protein sequence ID" value="MBW0482953.1"/>
    <property type="molecule type" value="Genomic_DNA"/>
</dbReference>
<dbReference type="Pfam" id="PF20515">
    <property type="entry name" value="2OG-FeII_Oxy_6"/>
    <property type="match status" value="1"/>
</dbReference>
<reference evidence="2" key="1">
    <citation type="submission" date="2021-03" db="EMBL/GenBank/DDBJ databases">
        <title>Draft genome sequence of rust myrtle Austropuccinia psidii MF-1, a brazilian biotype.</title>
        <authorList>
            <person name="Quecine M.C."/>
            <person name="Pachon D.M.R."/>
            <person name="Bonatelli M.L."/>
            <person name="Correr F.H."/>
            <person name="Franceschini L.M."/>
            <person name="Leite T.F."/>
            <person name="Margarido G.R.A."/>
            <person name="Almeida C.A."/>
            <person name="Ferrarezi J.A."/>
            <person name="Labate C.A."/>
        </authorList>
    </citation>
    <scope>NUCLEOTIDE SEQUENCE</scope>
    <source>
        <strain evidence="2">MF-1</strain>
    </source>
</reference>
<dbReference type="InterPro" id="IPR046798">
    <property type="entry name" value="2OG-FeII_Oxy_6"/>
</dbReference>
<evidence type="ECO:0000259" key="1">
    <source>
        <dbReference type="Pfam" id="PF20515"/>
    </source>
</evidence>
<name>A0A9Q3CHC2_9BASI</name>
<dbReference type="Proteomes" id="UP000765509">
    <property type="component" value="Unassembled WGS sequence"/>
</dbReference>
<keyword evidence="3" id="KW-1185">Reference proteome</keyword>
<protein>
    <recommendedName>
        <fullName evidence="1">Tet-like 2OG-Fe(II) oxygenase domain-containing protein</fullName>
    </recommendedName>
</protein>
<proteinExistence type="predicted"/>
<dbReference type="AlphaFoldDB" id="A0A9Q3CHC2"/>